<protein>
    <submittedName>
        <fullName evidence="1">TATA box-binding protein associated factor RNA polymerase I subunit C</fullName>
    </submittedName>
</protein>
<evidence type="ECO:0000313" key="2">
    <source>
        <dbReference type="Proteomes" id="UP001164539"/>
    </source>
</evidence>
<evidence type="ECO:0000313" key="1">
    <source>
        <dbReference type="EMBL" id="KAJ4706563.1"/>
    </source>
</evidence>
<proteinExistence type="predicted"/>
<accession>A0ACC1X622</accession>
<dbReference type="EMBL" id="CM051404">
    <property type="protein sequence ID" value="KAJ4706563.1"/>
    <property type="molecule type" value="Genomic_DNA"/>
</dbReference>
<dbReference type="Proteomes" id="UP001164539">
    <property type="component" value="Chromosome 11"/>
</dbReference>
<keyword evidence="2" id="KW-1185">Reference proteome</keyword>
<name>A0ACC1X622_MELAZ</name>
<gene>
    <name evidence="1" type="ORF">OWV82_020196</name>
</gene>
<organism evidence="1 2">
    <name type="scientific">Melia azedarach</name>
    <name type="common">Chinaberry tree</name>
    <dbReference type="NCBI Taxonomy" id="155640"/>
    <lineage>
        <taxon>Eukaryota</taxon>
        <taxon>Viridiplantae</taxon>
        <taxon>Streptophyta</taxon>
        <taxon>Embryophyta</taxon>
        <taxon>Tracheophyta</taxon>
        <taxon>Spermatophyta</taxon>
        <taxon>Magnoliopsida</taxon>
        <taxon>eudicotyledons</taxon>
        <taxon>Gunneridae</taxon>
        <taxon>Pentapetalae</taxon>
        <taxon>rosids</taxon>
        <taxon>malvids</taxon>
        <taxon>Sapindales</taxon>
        <taxon>Meliaceae</taxon>
        <taxon>Melia</taxon>
    </lineage>
</organism>
<reference evidence="1 2" key="1">
    <citation type="journal article" date="2023" name="Science">
        <title>Complex scaffold remodeling in plant triterpene biosynthesis.</title>
        <authorList>
            <person name="De La Pena R."/>
            <person name="Hodgson H."/>
            <person name="Liu J.C."/>
            <person name="Stephenson M.J."/>
            <person name="Martin A.C."/>
            <person name="Owen C."/>
            <person name="Harkess A."/>
            <person name="Leebens-Mack J."/>
            <person name="Jimenez L.E."/>
            <person name="Osbourn A."/>
            <person name="Sattely E.S."/>
        </authorList>
    </citation>
    <scope>NUCLEOTIDE SEQUENCE [LARGE SCALE GENOMIC DNA]</scope>
    <source>
        <strain evidence="2">cv. JPN11</strain>
        <tissue evidence="1">Leaf</tissue>
    </source>
</reference>
<comment type="caution">
    <text evidence="1">The sequence shown here is derived from an EMBL/GenBank/DDBJ whole genome shotgun (WGS) entry which is preliminary data.</text>
</comment>
<sequence length="319" mass="36047">MKKSANGPRQKRSFSIDIHENLFQKLKVCGFGRVRTSPAISFAFNDLSIPASIHEVSLRRIWACLPMELLQLAFSSYIEVLEVLLDKNKPSLEMLAVLDLPQLPPFFPRKLSCCSNKWSQKVQRSDAIVGPILPLPVLVTLDEICNSCQNAEVEGDAFSPEAELGLRCNEVMQVASEMAVSDSTFEFHDDHVVSLANDKDEMRVDSQKSKPFIVYHPTALDSSSKGHALQNSVYKNVWFSNMILKVADRELSLKDKVDSIALDLFDDLSPLSLKYDACSVNISSTELKTYSIIKRQFSRWQEGFSPFQDFCPRFNLNKQ</sequence>